<dbReference type="Proteomes" id="UP000185210">
    <property type="component" value="Unassembled WGS sequence"/>
</dbReference>
<keyword evidence="2 3" id="KW-0067">ATP-binding</keyword>
<evidence type="ECO:0000259" key="5">
    <source>
        <dbReference type="PROSITE" id="PS50901"/>
    </source>
</evidence>
<dbReference type="PANTHER" id="PTHR22683">
    <property type="entry name" value="SPORULATION PROTEIN RELATED"/>
    <property type="match status" value="1"/>
</dbReference>
<evidence type="ECO:0000313" key="7">
    <source>
        <dbReference type="Proteomes" id="UP000185210"/>
    </source>
</evidence>
<comment type="caution">
    <text evidence="6">The sequence shown here is derived from an EMBL/GenBank/DDBJ whole genome shotgun (WGS) entry which is preliminary data.</text>
</comment>
<dbReference type="Pfam" id="PF01580">
    <property type="entry name" value="FtsK_SpoIIIE"/>
    <property type="match status" value="1"/>
</dbReference>
<reference evidence="6 7" key="1">
    <citation type="submission" date="2016-11" db="EMBL/GenBank/DDBJ databases">
        <authorList>
            <consortium name="Pathogen Informatics"/>
        </authorList>
    </citation>
    <scope>NUCLEOTIDE SEQUENCE [LARGE SCALE GENOMIC DNA]</scope>
    <source>
        <strain evidence="6 7">104</strain>
    </source>
</reference>
<evidence type="ECO:0000256" key="1">
    <source>
        <dbReference type="ARBA" id="ARBA00022741"/>
    </source>
</evidence>
<dbReference type="RefSeq" id="WP_052544248.1">
    <property type="nucleotide sequence ID" value="NZ_CAACXP010000004.1"/>
</dbReference>
<dbReference type="CDD" id="cd01127">
    <property type="entry name" value="TrwB_TraG_TraD_VirD4"/>
    <property type="match status" value="1"/>
</dbReference>
<feature type="binding site" evidence="3">
    <location>
        <begin position="369"/>
        <end position="376"/>
    </location>
    <ligand>
        <name>ATP</name>
        <dbReference type="ChEBI" id="CHEBI:30616"/>
    </ligand>
</feature>
<accession>A0AB38D3M2</accession>
<keyword evidence="1 3" id="KW-0547">Nucleotide-binding</keyword>
<feature type="compositionally biased region" description="Basic and acidic residues" evidence="4">
    <location>
        <begin position="26"/>
        <end position="40"/>
    </location>
</feature>
<dbReference type="Gene3D" id="3.40.50.300">
    <property type="entry name" value="P-loop containing nucleotide triphosphate hydrolases"/>
    <property type="match status" value="1"/>
</dbReference>
<name>A0AB38D3M2_9MYCO</name>
<dbReference type="PANTHER" id="PTHR22683:SF1">
    <property type="entry name" value="TYPE VII SECRETION SYSTEM PROTEIN ESSC"/>
    <property type="match status" value="1"/>
</dbReference>
<dbReference type="GO" id="GO:0003677">
    <property type="term" value="F:DNA binding"/>
    <property type="evidence" value="ECO:0007669"/>
    <property type="project" value="InterPro"/>
</dbReference>
<dbReference type="AlphaFoldDB" id="A0AB38D3M2"/>
<dbReference type="InterPro" id="IPR027417">
    <property type="entry name" value="P-loop_NTPase"/>
</dbReference>
<organism evidence="6 7">
    <name type="scientific">Mycobacteroides abscessus subsp. abscessus</name>
    <dbReference type="NCBI Taxonomy" id="1185650"/>
    <lineage>
        <taxon>Bacteria</taxon>
        <taxon>Bacillati</taxon>
        <taxon>Actinomycetota</taxon>
        <taxon>Actinomycetes</taxon>
        <taxon>Mycobacteriales</taxon>
        <taxon>Mycobacteriaceae</taxon>
        <taxon>Mycobacteroides</taxon>
        <taxon>Mycobacteroides abscessus</taxon>
    </lineage>
</organism>
<dbReference type="InterPro" id="IPR002543">
    <property type="entry name" value="FtsK_dom"/>
</dbReference>
<dbReference type="SUPFAM" id="SSF52540">
    <property type="entry name" value="P-loop containing nucleoside triphosphate hydrolases"/>
    <property type="match status" value="1"/>
</dbReference>
<dbReference type="InterPro" id="IPR050206">
    <property type="entry name" value="FtsK/SpoIIIE/SftA"/>
</dbReference>
<gene>
    <name evidence="6" type="primary">sftA</name>
    <name evidence="6" type="ORF">SAMEA2070301_03901</name>
</gene>
<dbReference type="PROSITE" id="PS50901">
    <property type="entry name" value="FTSK"/>
    <property type="match status" value="1"/>
</dbReference>
<dbReference type="GO" id="GO:0005524">
    <property type="term" value="F:ATP binding"/>
    <property type="evidence" value="ECO:0007669"/>
    <property type="project" value="UniProtKB-UniRule"/>
</dbReference>
<evidence type="ECO:0000313" key="6">
    <source>
        <dbReference type="EMBL" id="SIB50703.1"/>
    </source>
</evidence>
<feature type="domain" description="FtsK" evidence="5">
    <location>
        <begin position="352"/>
        <end position="542"/>
    </location>
</feature>
<evidence type="ECO:0000256" key="2">
    <source>
        <dbReference type="ARBA" id="ARBA00022840"/>
    </source>
</evidence>
<protein>
    <submittedName>
        <fullName evidence="6">Ftsk/SpoIIIE family protein, putative</fullName>
    </submittedName>
</protein>
<sequence length="676" mass="73098">MADIDAMLRIRTGKAARGETAPDPAPEPKRARGRKAKPEPESTAETISPTGPSAAEAKAAQQAAITAAVDELAVLWEQIEAGAQCPGPQQVAADATAEESPERVARLWTQRFQDESWRRKLFGCNAPALARVDGLGVAIKAEIRPDMSPSEAIAQFQRMALEIGSGRYEGKSLSGVGPRGGQLILLWRSVVGVDPATAFRAVNHNAYLIYADLNERRQALWFNAGLAVKKIDRRYAQKPKQPVYRYEFPQIVDCIPDAGRGPALLVEMHREQGVEDYETALPKLRALLRCDLKLVARKPGIVELQLLHRAQANWPAQTPLSPKQLWRPRSKAESLAAARDGILLPVGVTRDGKPLMIDLRRRPHLLLTGTSGAGKSTLFQLMLSGVQVQLGPLGKMLLTDAKGADMRKVYGAGVGQNLSVETASIHRAITYAYDEMERRKVIYKRLVGRGLPDRFPVLILCIDEFGAFAAQGLASGATKAAKAGMDAALIKLRHVLKQGRSLGVHVLLSTQDVTVESGINTNLLSVISSRIVVGQVQSGSGSALDKLFLQSERQRVAEAGAHIKPGDMGMGVMVDEEGNPTAFKAFYNEGAAAEAMAAAVAASNRERRFAWQFPLDGGLWLNRTCADTDDLPAVDSIPVIPLEDEHGYISANARYDEGNAAEHDPGSPPLNNAHGY</sequence>
<feature type="region of interest" description="Disordered" evidence="4">
    <location>
        <begin position="1"/>
        <end position="58"/>
    </location>
</feature>
<evidence type="ECO:0000256" key="4">
    <source>
        <dbReference type="SAM" id="MobiDB-lite"/>
    </source>
</evidence>
<dbReference type="EMBL" id="FSHM01000006">
    <property type="protein sequence ID" value="SIB50703.1"/>
    <property type="molecule type" value="Genomic_DNA"/>
</dbReference>
<evidence type="ECO:0000256" key="3">
    <source>
        <dbReference type="PROSITE-ProRule" id="PRU00289"/>
    </source>
</evidence>
<proteinExistence type="predicted"/>